<dbReference type="AlphaFoldDB" id="X0WQH3"/>
<organism evidence="2">
    <name type="scientific">marine sediment metagenome</name>
    <dbReference type="NCBI Taxonomy" id="412755"/>
    <lineage>
        <taxon>unclassified sequences</taxon>
        <taxon>metagenomes</taxon>
        <taxon>ecological metagenomes</taxon>
    </lineage>
</organism>
<protein>
    <recommendedName>
        <fullName evidence="1">TypA/BipA C-terminal domain-containing protein</fullName>
    </recommendedName>
</protein>
<dbReference type="InterPro" id="IPR042116">
    <property type="entry name" value="TypA/BipA_C"/>
</dbReference>
<dbReference type="Pfam" id="PF21018">
    <property type="entry name" value="BipA_C"/>
    <property type="match status" value="1"/>
</dbReference>
<evidence type="ECO:0000313" key="2">
    <source>
        <dbReference type="EMBL" id="GAG26778.1"/>
    </source>
</evidence>
<feature type="non-terminal residue" evidence="2">
    <location>
        <position position="1"/>
    </location>
</feature>
<proteinExistence type="predicted"/>
<evidence type="ECO:0000259" key="1">
    <source>
        <dbReference type="Pfam" id="PF21018"/>
    </source>
</evidence>
<dbReference type="Gene3D" id="2.40.50.250">
    <property type="entry name" value="bipa protein"/>
    <property type="match status" value="1"/>
</dbReference>
<dbReference type="EMBL" id="BARS01036200">
    <property type="protein sequence ID" value="GAG26778.1"/>
    <property type="molecule type" value="Genomic_DNA"/>
</dbReference>
<sequence length="108" mass="12217">NNAQGRGITFIEPGTLVYEGMIVGMNTRSQDIAVNVCKEKKKTNVRSSTSDFAIKLAPPVRLGLEQAIDFIKKDELVEVTPENIRMRKKLRTQTQRLRNIASARRSMK</sequence>
<comment type="caution">
    <text evidence="2">The sequence shown here is derived from an EMBL/GenBank/DDBJ whole genome shotgun (WGS) entry which is preliminary data.</text>
</comment>
<dbReference type="InterPro" id="IPR048876">
    <property type="entry name" value="BipA_C"/>
</dbReference>
<name>X0WQH3_9ZZZZ</name>
<gene>
    <name evidence="2" type="ORF">S01H1_55672</name>
</gene>
<feature type="domain" description="TypA/BipA C-terminal" evidence="1">
    <location>
        <begin position="2"/>
        <end position="91"/>
    </location>
</feature>
<accession>X0WQH3</accession>
<reference evidence="2" key="1">
    <citation type="journal article" date="2014" name="Front. Microbiol.">
        <title>High frequency of phylogenetically diverse reductive dehalogenase-homologous genes in deep subseafloor sedimentary metagenomes.</title>
        <authorList>
            <person name="Kawai M."/>
            <person name="Futagami T."/>
            <person name="Toyoda A."/>
            <person name="Takaki Y."/>
            <person name="Nishi S."/>
            <person name="Hori S."/>
            <person name="Arai W."/>
            <person name="Tsubouchi T."/>
            <person name="Morono Y."/>
            <person name="Uchiyama I."/>
            <person name="Ito T."/>
            <person name="Fujiyama A."/>
            <person name="Inagaki F."/>
            <person name="Takami H."/>
        </authorList>
    </citation>
    <scope>NUCLEOTIDE SEQUENCE</scope>
    <source>
        <strain evidence="2">Expedition CK06-06</strain>
    </source>
</reference>